<dbReference type="InterPro" id="IPR049326">
    <property type="entry name" value="Rhodopsin_dom_fungi"/>
</dbReference>
<dbReference type="OrthoDB" id="4525788at2759"/>
<gene>
    <name evidence="8" type="ORF">EJ08DRAFT_573853</name>
</gene>
<dbReference type="Proteomes" id="UP000800235">
    <property type="component" value="Unassembled WGS sequence"/>
</dbReference>
<evidence type="ECO:0000256" key="1">
    <source>
        <dbReference type="ARBA" id="ARBA00004141"/>
    </source>
</evidence>
<dbReference type="AlphaFoldDB" id="A0A9P4NQ38"/>
<organism evidence="8 9">
    <name type="scientific">Tothia fuscella</name>
    <dbReference type="NCBI Taxonomy" id="1048955"/>
    <lineage>
        <taxon>Eukaryota</taxon>
        <taxon>Fungi</taxon>
        <taxon>Dikarya</taxon>
        <taxon>Ascomycota</taxon>
        <taxon>Pezizomycotina</taxon>
        <taxon>Dothideomycetes</taxon>
        <taxon>Pleosporomycetidae</taxon>
        <taxon>Venturiales</taxon>
        <taxon>Cylindrosympodiaceae</taxon>
        <taxon>Tothia</taxon>
    </lineage>
</organism>
<dbReference type="PANTHER" id="PTHR33048">
    <property type="entry name" value="PTH11-LIKE INTEGRAL MEMBRANE PROTEIN (AFU_ORTHOLOGUE AFUA_5G11245)"/>
    <property type="match status" value="1"/>
</dbReference>
<dbReference type="GO" id="GO:0016020">
    <property type="term" value="C:membrane"/>
    <property type="evidence" value="ECO:0007669"/>
    <property type="project" value="UniProtKB-SubCell"/>
</dbReference>
<feature type="transmembrane region" description="Helical" evidence="6">
    <location>
        <begin position="260"/>
        <end position="282"/>
    </location>
</feature>
<comment type="similarity">
    <text evidence="5">Belongs to the SAT4 family.</text>
</comment>
<dbReference type="EMBL" id="MU007048">
    <property type="protein sequence ID" value="KAF2429363.1"/>
    <property type="molecule type" value="Genomic_DNA"/>
</dbReference>
<evidence type="ECO:0000259" key="7">
    <source>
        <dbReference type="Pfam" id="PF20684"/>
    </source>
</evidence>
<comment type="subcellular location">
    <subcellularLocation>
        <location evidence="1">Membrane</location>
        <topology evidence="1">Multi-pass membrane protein</topology>
    </subcellularLocation>
</comment>
<evidence type="ECO:0000256" key="3">
    <source>
        <dbReference type="ARBA" id="ARBA00022989"/>
    </source>
</evidence>
<keyword evidence="4 6" id="KW-0472">Membrane</keyword>
<proteinExistence type="inferred from homology"/>
<feature type="domain" description="Rhodopsin" evidence="7">
    <location>
        <begin position="44"/>
        <end position="283"/>
    </location>
</feature>
<comment type="caution">
    <text evidence="8">The sequence shown here is derived from an EMBL/GenBank/DDBJ whole genome shotgun (WGS) entry which is preliminary data.</text>
</comment>
<feature type="transmembrane region" description="Helical" evidence="6">
    <location>
        <begin position="142"/>
        <end position="163"/>
    </location>
</feature>
<reference evidence="8" key="1">
    <citation type="journal article" date="2020" name="Stud. Mycol.">
        <title>101 Dothideomycetes genomes: a test case for predicting lifestyles and emergence of pathogens.</title>
        <authorList>
            <person name="Haridas S."/>
            <person name="Albert R."/>
            <person name="Binder M."/>
            <person name="Bloem J."/>
            <person name="Labutti K."/>
            <person name="Salamov A."/>
            <person name="Andreopoulos B."/>
            <person name="Baker S."/>
            <person name="Barry K."/>
            <person name="Bills G."/>
            <person name="Bluhm B."/>
            <person name="Cannon C."/>
            <person name="Castanera R."/>
            <person name="Culley D."/>
            <person name="Daum C."/>
            <person name="Ezra D."/>
            <person name="Gonzalez J."/>
            <person name="Henrissat B."/>
            <person name="Kuo A."/>
            <person name="Liang C."/>
            <person name="Lipzen A."/>
            <person name="Lutzoni F."/>
            <person name="Magnuson J."/>
            <person name="Mondo S."/>
            <person name="Nolan M."/>
            <person name="Ohm R."/>
            <person name="Pangilinan J."/>
            <person name="Park H.-J."/>
            <person name="Ramirez L."/>
            <person name="Alfaro M."/>
            <person name="Sun H."/>
            <person name="Tritt A."/>
            <person name="Yoshinaga Y."/>
            <person name="Zwiers L.-H."/>
            <person name="Turgeon B."/>
            <person name="Goodwin S."/>
            <person name="Spatafora J."/>
            <person name="Crous P."/>
            <person name="Grigoriev I."/>
        </authorList>
    </citation>
    <scope>NUCLEOTIDE SEQUENCE</scope>
    <source>
        <strain evidence="8">CBS 130266</strain>
    </source>
</reference>
<feature type="transmembrane region" description="Helical" evidence="6">
    <location>
        <begin position="222"/>
        <end position="240"/>
    </location>
</feature>
<dbReference type="PANTHER" id="PTHR33048:SF129">
    <property type="entry name" value="INTEGRAL MEMBRANE PROTEIN-RELATED"/>
    <property type="match status" value="1"/>
</dbReference>
<evidence type="ECO:0000256" key="6">
    <source>
        <dbReference type="SAM" id="Phobius"/>
    </source>
</evidence>
<protein>
    <recommendedName>
        <fullName evidence="7">Rhodopsin domain-containing protein</fullName>
    </recommendedName>
</protein>
<accession>A0A9P4NQ38</accession>
<keyword evidence="3 6" id="KW-1133">Transmembrane helix</keyword>
<evidence type="ECO:0000313" key="9">
    <source>
        <dbReference type="Proteomes" id="UP000800235"/>
    </source>
</evidence>
<evidence type="ECO:0000256" key="4">
    <source>
        <dbReference type="ARBA" id="ARBA00023136"/>
    </source>
</evidence>
<feature type="transmembrane region" description="Helical" evidence="6">
    <location>
        <begin position="27"/>
        <end position="48"/>
    </location>
</feature>
<dbReference type="Pfam" id="PF20684">
    <property type="entry name" value="Fung_rhodopsin"/>
    <property type="match status" value="1"/>
</dbReference>
<feature type="transmembrane region" description="Helical" evidence="6">
    <location>
        <begin position="60"/>
        <end position="84"/>
    </location>
</feature>
<keyword evidence="9" id="KW-1185">Reference proteome</keyword>
<dbReference type="InterPro" id="IPR052337">
    <property type="entry name" value="SAT4-like"/>
</dbReference>
<evidence type="ECO:0000256" key="5">
    <source>
        <dbReference type="ARBA" id="ARBA00038359"/>
    </source>
</evidence>
<feature type="non-terminal residue" evidence="8">
    <location>
        <position position="283"/>
    </location>
</feature>
<name>A0A9P4NQ38_9PEZI</name>
<evidence type="ECO:0000256" key="2">
    <source>
        <dbReference type="ARBA" id="ARBA00022692"/>
    </source>
</evidence>
<keyword evidence="2 6" id="KW-0812">Transmembrane</keyword>
<evidence type="ECO:0000313" key="8">
    <source>
        <dbReference type="EMBL" id="KAF2429363.1"/>
    </source>
</evidence>
<sequence>MRVIPFEVIAKWPTPNYVNPETRGPDVVILNAVLIAVVTFVVLLRLYVRAYVLRWWGIDDVFIIIALICTMALTACVILANLSYGWDRHLWDLPFREWAGALKLAWATKVIFSASACFTRLALLFFYYRLVQDSGMKWFRNMIHFTVFVSISTMLVLIFITIFQCKPIYAFWTVPLPRNSKCLDDGILTLACGIANTIADLLVVLLPIPLIARLDIQPRRRVGAILLVSLGFVVCIAGAIRSYYTWLSLIHSYDETWETYGVWLSAAVEIDLGVICACAPALR</sequence>
<feature type="transmembrane region" description="Helical" evidence="6">
    <location>
        <begin position="187"/>
        <end position="210"/>
    </location>
</feature>
<feature type="transmembrane region" description="Helical" evidence="6">
    <location>
        <begin position="104"/>
        <end position="130"/>
    </location>
</feature>